<dbReference type="PROSITE" id="PS51186">
    <property type="entry name" value="GNAT"/>
    <property type="match status" value="1"/>
</dbReference>
<reference evidence="2 3" key="1">
    <citation type="submission" date="2020-08" db="EMBL/GenBank/DDBJ databases">
        <title>Genomic Encyclopedia of Type Strains, Phase IV (KMG-V): Genome sequencing to study the core and pangenomes of soil and plant-associated prokaryotes.</title>
        <authorList>
            <person name="Whitman W."/>
        </authorList>
    </citation>
    <scope>NUCLEOTIDE SEQUENCE [LARGE SCALE GENOMIC DNA]</scope>
    <source>
        <strain evidence="2 3">S3M1</strain>
    </source>
</reference>
<comment type="caution">
    <text evidence="2">The sequence shown here is derived from an EMBL/GenBank/DDBJ whole genome shotgun (WGS) entry which is preliminary data.</text>
</comment>
<gene>
    <name evidence="2" type="ORF">HDE68_000748</name>
</gene>
<protein>
    <submittedName>
        <fullName evidence="2">Ribosomal-protein-alanine N-acetyltransferase</fullName>
        <ecNumber evidence="2">2.3.1.267</ecNumber>
    </submittedName>
</protein>
<evidence type="ECO:0000313" key="2">
    <source>
        <dbReference type="EMBL" id="MBB5634863.1"/>
    </source>
</evidence>
<dbReference type="PANTHER" id="PTHR43792:SF1">
    <property type="entry name" value="N-ACETYLTRANSFERASE DOMAIN-CONTAINING PROTEIN"/>
    <property type="match status" value="1"/>
</dbReference>
<dbReference type="EMBL" id="JACHCE010000001">
    <property type="protein sequence ID" value="MBB5634863.1"/>
    <property type="molecule type" value="Genomic_DNA"/>
</dbReference>
<evidence type="ECO:0000259" key="1">
    <source>
        <dbReference type="PROSITE" id="PS51186"/>
    </source>
</evidence>
<dbReference type="Gene3D" id="3.40.630.30">
    <property type="match status" value="1"/>
</dbReference>
<organism evidence="2 3">
    <name type="scientific">Pedobacter cryoconitis</name>
    <dbReference type="NCBI Taxonomy" id="188932"/>
    <lineage>
        <taxon>Bacteria</taxon>
        <taxon>Pseudomonadati</taxon>
        <taxon>Bacteroidota</taxon>
        <taxon>Sphingobacteriia</taxon>
        <taxon>Sphingobacteriales</taxon>
        <taxon>Sphingobacteriaceae</taxon>
        <taxon>Pedobacter</taxon>
    </lineage>
</organism>
<keyword evidence="2" id="KW-0808">Transferase</keyword>
<sequence>MLEINFDPFPILESDRLVLRRMTPADADEVFAMRSDPEIMKYIPRPLAKTRQDALDLIKVFDKGVEENNFINWGISFKDDPKLLGTICLIRMQPENFRSETGYLLHPDYHGQGIINEALGTVIDYAFNVLKFHSLEAVIDPDNHASEKVLIKRKFVKEGHFKENGFFEGRFLDSVVYSLINR</sequence>
<accession>A0A7W8ZJ18</accession>
<dbReference type="EC" id="2.3.1.267" evidence="2"/>
<dbReference type="InterPro" id="IPR051531">
    <property type="entry name" value="N-acetyltransferase"/>
</dbReference>
<feature type="domain" description="N-acetyltransferase" evidence="1">
    <location>
        <begin position="17"/>
        <end position="182"/>
    </location>
</feature>
<evidence type="ECO:0000313" key="3">
    <source>
        <dbReference type="Proteomes" id="UP000537204"/>
    </source>
</evidence>
<dbReference type="PANTHER" id="PTHR43792">
    <property type="entry name" value="GNAT FAMILY, PUTATIVE (AFU_ORTHOLOGUE AFUA_3G00765)-RELATED-RELATED"/>
    <property type="match status" value="1"/>
</dbReference>
<dbReference type="InterPro" id="IPR000182">
    <property type="entry name" value="GNAT_dom"/>
</dbReference>
<keyword evidence="2" id="KW-0012">Acyltransferase</keyword>
<dbReference type="Pfam" id="PF13302">
    <property type="entry name" value="Acetyltransf_3"/>
    <property type="match status" value="1"/>
</dbReference>
<dbReference type="GO" id="GO:0008999">
    <property type="term" value="F:protein-N-terminal-alanine acetyltransferase activity"/>
    <property type="evidence" value="ECO:0007669"/>
    <property type="project" value="UniProtKB-EC"/>
</dbReference>
<name>A0A7W8ZJ18_9SPHI</name>
<dbReference type="Proteomes" id="UP000537204">
    <property type="component" value="Unassembled WGS sequence"/>
</dbReference>
<dbReference type="SUPFAM" id="SSF55729">
    <property type="entry name" value="Acyl-CoA N-acyltransferases (Nat)"/>
    <property type="match status" value="1"/>
</dbReference>
<dbReference type="AlphaFoldDB" id="A0A7W8ZJ18"/>
<proteinExistence type="predicted"/>
<dbReference type="RefSeq" id="WP_183879032.1">
    <property type="nucleotide sequence ID" value="NZ_JACHCE010000001.1"/>
</dbReference>
<dbReference type="InterPro" id="IPR016181">
    <property type="entry name" value="Acyl_CoA_acyltransferase"/>
</dbReference>